<dbReference type="Proteomes" id="UP001238334">
    <property type="component" value="Chromosome"/>
</dbReference>
<evidence type="ECO:0000313" key="1">
    <source>
        <dbReference type="EMBL" id="WIY26781.1"/>
    </source>
</evidence>
<dbReference type="EMBL" id="CP127247">
    <property type="protein sequence ID" value="WIY26781.1"/>
    <property type="molecule type" value="Genomic_DNA"/>
</dbReference>
<proteinExistence type="predicted"/>
<dbReference type="RefSeq" id="WP_270917223.1">
    <property type="nucleotide sequence ID" value="NZ_CP127247.1"/>
</dbReference>
<name>A0A9Y2L337_9RHOB</name>
<dbReference type="AlphaFoldDB" id="A0A9Y2L337"/>
<gene>
    <name evidence="1" type="ORF">QPJ95_07650</name>
</gene>
<evidence type="ECO:0000313" key="2">
    <source>
        <dbReference type="Proteomes" id="UP001238334"/>
    </source>
</evidence>
<dbReference type="KEGG" id="ppso:QPJ95_07650"/>
<reference evidence="1 2" key="1">
    <citation type="submission" date="2023-06" db="EMBL/GenBank/DDBJ databases">
        <title>Parasedimentitalea psychrophila sp. nov., a psychrophilic bacterium isolated from deep-sea sediment.</title>
        <authorList>
            <person name="Li A."/>
        </authorList>
    </citation>
    <scope>NUCLEOTIDE SEQUENCE [LARGE SCALE GENOMIC DNA]</scope>
    <source>
        <strain evidence="1 2">QS115</strain>
    </source>
</reference>
<sequence length="62" mass="7130">MADKAAWKRAKRPRPFLFGQNAELKDLVDAKLCDDWSPEQISGWLKLTYPGDEGLRVSHEMI</sequence>
<organism evidence="1 2">
    <name type="scientific">Parasedimentitalea psychrophila</name>
    <dbReference type="NCBI Taxonomy" id="2997337"/>
    <lineage>
        <taxon>Bacteria</taxon>
        <taxon>Pseudomonadati</taxon>
        <taxon>Pseudomonadota</taxon>
        <taxon>Alphaproteobacteria</taxon>
        <taxon>Rhodobacterales</taxon>
        <taxon>Paracoccaceae</taxon>
        <taxon>Parasedimentitalea</taxon>
    </lineage>
</organism>
<protein>
    <submittedName>
        <fullName evidence="1">Uncharacterized protein</fullName>
    </submittedName>
</protein>
<keyword evidence="2" id="KW-1185">Reference proteome</keyword>
<accession>A0A9Y2L337</accession>